<gene>
    <name evidence="2" type="ORF">E6K81_15030</name>
</gene>
<dbReference type="PROSITE" id="PS50005">
    <property type="entry name" value="TPR"/>
    <property type="match status" value="5"/>
</dbReference>
<evidence type="ECO:0000256" key="1">
    <source>
        <dbReference type="PROSITE-ProRule" id="PRU00339"/>
    </source>
</evidence>
<organism evidence="2 3">
    <name type="scientific">Eiseniibacteriota bacterium</name>
    <dbReference type="NCBI Taxonomy" id="2212470"/>
    <lineage>
        <taxon>Bacteria</taxon>
        <taxon>Candidatus Eiseniibacteriota</taxon>
    </lineage>
</organism>
<dbReference type="Pfam" id="PF13181">
    <property type="entry name" value="TPR_8"/>
    <property type="match status" value="3"/>
</dbReference>
<dbReference type="EMBL" id="VBPB01000313">
    <property type="protein sequence ID" value="TMQ69412.1"/>
    <property type="molecule type" value="Genomic_DNA"/>
</dbReference>
<reference evidence="2 3" key="1">
    <citation type="journal article" date="2019" name="Nat. Microbiol.">
        <title>Mediterranean grassland soil C-N compound turnover is dependent on rainfall and depth, and is mediated by genomically divergent microorganisms.</title>
        <authorList>
            <person name="Diamond S."/>
            <person name="Andeer P.F."/>
            <person name="Li Z."/>
            <person name="Crits-Christoph A."/>
            <person name="Burstein D."/>
            <person name="Anantharaman K."/>
            <person name="Lane K.R."/>
            <person name="Thomas B.C."/>
            <person name="Pan C."/>
            <person name="Northen T.R."/>
            <person name="Banfield J.F."/>
        </authorList>
    </citation>
    <scope>NUCLEOTIDE SEQUENCE [LARGE SCALE GENOMIC DNA]</scope>
    <source>
        <strain evidence="2">WS_11</strain>
    </source>
</reference>
<dbReference type="Gene3D" id="1.25.40.10">
    <property type="entry name" value="Tetratricopeptide repeat domain"/>
    <property type="match status" value="4"/>
</dbReference>
<feature type="repeat" description="TPR" evidence="1">
    <location>
        <begin position="506"/>
        <end position="539"/>
    </location>
</feature>
<feature type="repeat" description="TPR" evidence="1">
    <location>
        <begin position="540"/>
        <end position="573"/>
    </location>
</feature>
<evidence type="ECO:0000313" key="3">
    <source>
        <dbReference type="Proteomes" id="UP000319771"/>
    </source>
</evidence>
<protein>
    <submittedName>
        <fullName evidence="2">Tetratricopeptide repeat protein</fullName>
    </submittedName>
</protein>
<dbReference type="PANTHER" id="PTHR12558">
    <property type="entry name" value="CELL DIVISION CYCLE 16,23,27"/>
    <property type="match status" value="1"/>
</dbReference>
<dbReference type="Pfam" id="PF13432">
    <property type="entry name" value="TPR_16"/>
    <property type="match status" value="3"/>
</dbReference>
<feature type="repeat" description="TPR" evidence="1">
    <location>
        <begin position="472"/>
        <end position="505"/>
    </location>
</feature>
<name>A0A538U0K5_UNCEI</name>
<dbReference type="SUPFAM" id="SSF48452">
    <property type="entry name" value="TPR-like"/>
    <property type="match status" value="3"/>
</dbReference>
<feature type="repeat" description="TPR" evidence="1">
    <location>
        <begin position="611"/>
        <end position="644"/>
    </location>
</feature>
<dbReference type="PANTHER" id="PTHR12558:SF13">
    <property type="entry name" value="CELL DIVISION CYCLE PROTEIN 27 HOMOLOG"/>
    <property type="match status" value="1"/>
</dbReference>
<dbReference type="Pfam" id="PF14559">
    <property type="entry name" value="TPR_19"/>
    <property type="match status" value="1"/>
</dbReference>
<accession>A0A538U0K5</accession>
<dbReference type="InterPro" id="IPR019734">
    <property type="entry name" value="TPR_rpt"/>
</dbReference>
<dbReference type="Proteomes" id="UP000319771">
    <property type="component" value="Unassembled WGS sequence"/>
</dbReference>
<keyword evidence="1" id="KW-0802">TPR repeat</keyword>
<evidence type="ECO:0000313" key="2">
    <source>
        <dbReference type="EMBL" id="TMQ69412.1"/>
    </source>
</evidence>
<dbReference type="SMART" id="SM00028">
    <property type="entry name" value="TPR"/>
    <property type="match status" value="12"/>
</dbReference>
<feature type="repeat" description="TPR" evidence="1">
    <location>
        <begin position="127"/>
        <end position="160"/>
    </location>
</feature>
<comment type="caution">
    <text evidence="2">The sequence shown here is derived from an EMBL/GenBank/DDBJ whole genome shotgun (WGS) entry which is preliminary data.</text>
</comment>
<proteinExistence type="predicted"/>
<dbReference type="AlphaFoldDB" id="A0A538U0K5"/>
<dbReference type="InterPro" id="IPR011990">
    <property type="entry name" value="TPR-like_helical_dom_sf"/>
</dbReference>
<sequence>MARRWCTRRGWCRRRCRSGSSGARRCWGRIRCRGTAEAPAARRRDASGFAHRRVTGEVEILNMIRSFRMTRKMRALGGLLLLTGAALAGPARCARADDLKDGKVALQAARYDDAIAAFERAAGQGYAAGRAGVGQVWLKRHQYDKAAEQFELAQKMDPNLAMGYWGPAEILKQQEKCAEAVPLFQKATELDRRFPEAQLGLGDCLIAMKQFDKGVAALTVGLGWGAKWRPRFLAALGRAEESRDSLRAAGIYFTRAREEAPSDPAVLKDLGDFYFRRGTWSLSIMEHQAAMALDSTDIDIRFSLGQALYYDQRYNDALEEFRWVTGREPDFPPGQLALGNLLYLSGPADPRRYAEARPPLETYTKLRPDDAKGWSLLGRTDFFLGKKDDALTEMKKAETLGEKSKEMYTVMARLYAERKDWTNGLDYFQRGEPSPRDLLLIGQMYVFQGNLERADSIYHAILDRDSTTSDAKFALGEIGKLRFRQKDYPAALAVLQRRIALDPNSGEAYYYMGLSYKEMKQYQESVTALRQAASIDSAKAERYFWLGIVYAQLDSVAQAKASLNRAVQLDSASKNAGVAFRQLGFYRLLEKDWAGAIPNLERAVAISDQDVQAWVWLGQGRQNAGDRSRAVECYQRALGLDPKQPDALKGLHILQGGAAAPKGGAK</sequence>